<comment type="caution">
    <text evidence="1">The sequence shown here is derived from an EMBL/GenBank/DDBJ whole genome shotgun (WGS) entry which is preliminary data.</text>
</comment>
<keyword evidence="2" id="KW-1185">Reference proteome</keyword>
<proteinExistence type="predicted"/>
<feature type="non-terminal residue" evidence="1">
    <location>
        <position position="575"/>
    </location>
</feature>
<dbReference type="EMBL" id="JAMZIH010001619">
    <property type="protein sequence ID" value="KAJ1678037.1"/>
    <property type="molecule type" value="Genomic_DNA"/>
</dbReference>
<gene>
    <name evidence="1" type="ORF">EV182_004912</name>
</gene>
<evidence type="ECO:0000313" key="2">
    <source>
        <dbReference type="Proteomes" id="UP001145114"/>
    </source>
</evidence>
<evidence type="ECO:0000313" key="1">
    <source>
        <dbReference type="EMBL" id="KAJ1678037.1"/>
    </source>
</evidence>
<sequence>MSTPMKSELTTRDSYEQLPDGARQRKESAVKRLLYRVLAYYSHVSAPKEGPAQSLEDVRIYFGLVRCRPWIIIIAGIITQFLYGSVYSWSIFNGPINERIYGDPNANKAQIAYYLALGVLGLTGALMGPWIESHQPRISTLIGALLFFAGNMISGVAMSAKLIGLLYFGYGFVCGMGLGLGYVATVDVVTKWFPKTRGLASGIAVAGFGAGSMAFSTVNKALIDRLGLPATFFLLGAIMLVAQGNCSQLMAIPPAGWNTNGVVVVGGSEAISAQGRENIGRVLGQGPVAEGAMDGPQHHHHQQQQQHSELFESNRPVVHLSLAAALSSRDFWFLYVGFLANILFGLVIISNLATMVTNLFGEPGARGRPPPLSPEVVVTIEAGFNTAGRLFTGMFSDRLGRKTTFLGLLGVQVVVIALLQHALVDTVFWEFCVLLWVATWCYGGGFGMIPAFLADMFGVNNTSSCHGIFLTAWSISSIGGGLLFNGIITHLQDHGRSPSDPYIYRVNLYWMLAVVIVGFLSTLLVRATARDRLFPAAPGQVLRMRVFGRIFRVCHVREDAVSIEAGMHQHLHYQL</sequence>
<protein>
    <submittedName>
        <fullName evidence="1">Uncharacterized protein</fullName>
    </submittedName>
</protein>
<reference evidence="1" key="1">
    <citation type="submission" date="2022-06" db="EMBL/GenBank/DDBJ databases">
        <title>Phylogenomic reconstructions and comparative analyses of Kickxellomycotina fungi.</title>
        <authorList>
            <person name="Reynolds N.K."/>
            <person name="Stajich J.E."/>
            <person name="Barry K."/>
            <person name="Grigoriev I.V."/>
            <person name="Crous P."/>
            <person name="Smith M.E."/>
        </authorList>
    </citation>
    <scope>NUCLEOTIDE SEQUENCE</scope>
    <source>
        <strain evidence="1">RSA 2271</strain>
    </source>
</reference>
<name>A0ACC1HNL6_9FUNG</name>
<accession>A0ACC1HNL6</accession>
<organism evidence="1 2">
    <name type="scientific">Spiromyces aspiralis</name>
    <dbReference type="NCBI Taxonomy" id="68401"/>
    <lineage>
        <taxon>Eukaryota</taxon>
        <taxon>Fungi</taxon>
        <taxon>Fungi incertae sedis</taxon>
        <taxon>Zoopagomycota</taxon>
        <taxon>Kickxellomycotina</taxon>
        <taxon>Kickxellomycetes</taxon>
        <taxon>Kickxellales</taxon>
        <taxon>Kickxellaceae</taxon>
        <taxon>Spiromyces</taxon>
    </lineage>
</organism>
<dbReference type="Proteomes" id="UP001145114">
    <property type="component" value="Unassembled WGS sequence"/>
</dbReference>